<reference evidence="1 2" key="1">
    <citation type="submission" date="2016-10" db="EMBL/GenBank/DDBJ databases">
        <authorList>
            <person name="de Groot N.N."/>
        </authorList>
    </citation>
    <scope>NUCLEOTIDE SEQUENCE [LARGE SCALE GENOMIC DNA]</scope>
    <source>
        <strain evidence="1 2">F</strain>
    </source>
</reference>
<name>A0A1I6KC95_9FIRM</name>
<organism evidence="1 2">
    <name type="scientific">[Clostridium] aminophilum</name>
    <dbReference type="NCBI Taxonomy" id="1526"/>
    <lineage>
        <taxon>Bacteria</taxon>
        <taxon>Bacillati</taxon>
        <taxon>Bacillota</taxon>
        <taxon>Clostridia</taxon>
        <taxon>Lachnospirales</taxon>
        <taxon>Lachnospiraceae</taxon>
    </lineage>
</organism>
<gene>
    <name evidence="1" type="ORF">SAMN02910262_02425</name>
</gene>
<dbReference type="AlphaFoldDB" id="A0A1I6KC95"/>
<evidence type="ECO:0000313" key="2">
    <source>
        <dbReference type="Proteomes" id="UP000214760"/>
    </source>
</evidence>
<proteinExistence type="predicted"/>
<sequence>MDSIKIVIPRNIAKRNKARLRAQPDLKNLFYGDWGKFPQRAKLYKSTLLANLDKVVKVVLASGILVMLEASFFICII</sequence>
<accession>A0A1I6KC95</accession>
<dbReference type="Proteomes" id="UP000214760">
    <property type="component" value="Unassembled WGS sequence"/>
</dbReference>
<evidence type="ECO:0000313" key="1">
    <source>
        <dbReference type="EMBL" id="SFR88862.1"/>
    </source>
</evidence>
<dbReference type="EMBL" id="FOZC01000017">
    <property type="protein sequence ID" value="SFR88862.1"/>
    <property type="molecule type" value="Genomic_DNA"/>
</dbReference>
<protein>
    <submittedName>
        <fullName evidence="1">Uncharacterized protein</fullName>
    </submittedName>
</protein>